<evidence type="ECO:0000256" key="1">
    <source>
        <dbReference type="ARBA" id="ARBA00010641"/>
    </source>
</evidence>
<dbReference type="InterPro" id="IPR013324">
    <property type="entry name" value="RNA_pol_sigma_r3/r4-like"/>
</dbReference>
<dbReference type="GO" id="GO:0016987">
    <property type="term" value="F:sigma factor activity"/>
    <property type="evidence" value="ECO:0007669"/>
    <property type="project" value="UniProtKB-KW"/>
</dbReference>
<dbReference type="InterPro" id="IPR014289">
    <property type="entry name" value="RNA_pol_sigma-24-rel"/>
</dbReference>
<protein>
    <submittedName>
        <fullName evidence="8">Sigma-70 family RNA polymerase sigma factor</fullName>
    </submittedName>
</protein>
<evidence type="ECO:0000256" key="4">
    <source>
        <dbReference type="ARBA" id="ARBA00023125"/>
    </source>
</evidence>
<dbReference type="Pfam" id="PF04542">
    <property type="entry name" value="Sigma70_r2"/>
    <property type="match status" value="1"/>
</dbReference>
<dbReference type="InterPro" id="IPR039425">
    <property type="entry name" value="RNA_pol_sigma-70-like"/>
</dbReference>
<dbReference type="InterPro" id="IPR007627">
    <property type="entry name" value="RNA_pol_sigma70_r2"/>
</dbReference>
<dbReference type="Proteomes" id="UP000288178">
    <property type="component" value="Unassembled WGS sequence"/>
</dbReference>
<dbReference type="InterPro" id="IPR013249">
    <property type="entry name" value="RNA_pol_sigma70_r4_t2"/>
</dbReference>
<dbReference type="PANTHER" id="PTHR43133:SF8">
    <property type="entry name" value="RNA POLYMERASE SIGMA FACTOR HI_1459-RELATED"/>
    <property type="match status" value="1"/>
</dbReference>
<dbReference type="SUPFAM" id="SSF88946">
    <property type="entry name" value="Sigma2 domain of RNA polymerase sigma factors"/>
    <property type="match status" value="1"/>
</dbReference>
<keyword evidence="3" id="KW-0731">Sigma factor</keyword>
<evidence type="ECO:0000256" key="5">
    <source>
        <dbReference type="ARBA" id="ARBA00023163"/>
    </source>
</evidence>
<dbReference type="Pfam" id="PF08281">
    <property type="entry name" value="Sigma70_r4_2"/>
    <property type="match status" value="1"/>
</dbReference>
<dbReference type="InterPro" id="IPR013325">
    <property type="entry name" value="RNA_pol_sigma_r2"/>
</dbReference>
<keyword evidence="2" id="KW-0805">Transcription regulation</keyword>
<dbReference type="GO" id="GO:0003677">
    <property type="term" value="F:DNA binding"/>
    <property type="evidence" value="ECO:0007669"/>
    <property type="project" value="UniProtKB-KW"/>
</dbReference>
<dbReference type="SUPFAM" id="SSF88659">
    <property type="entry name" value="Sigma3 and sigma4 domains of RNA polymerase sigma factors"/>
    <property type="match status" value="1"/>
</dbReference>
<dbReference type="OrthoDB" id="9782108at2"/>
<proteinExistence type="inferred from homology"/>
<dbReference type="EMBL" id="SACT01000007">
    <property type="protein sequence ID" value="RVT49619.1"/>
    <property type="molecule type" value="Genomic_DNA"/>
</dbReference>
<dbReference type="InterPro" id="IPR036388">
    <property type="entry name" value="WH-like_DNA-bd_sf"/>
</dbReference>
<evidence type="ECO:0000256" key="2">
    <source>
        <dbReference type="ARBA" id="ARBA00023015"/>
    </source>
</evidence>
<accession>A0A437JRV1</accession>
<evidence type="ECO:0000259" key="6">
    <source>
        <dbReference type="Pfam" id="PF04542"/>
    </source>
</evidence>
<dbReference type="InterPro" id="IPR014284">
    <property type="entry name" value="RNA_pol_sigma-70_dom"/>
</dbReference>
<name>A0A437JRV1_9BURK</name>
<comment type="similarity">
    <text evidence="1">Belongs to the sigma-70 factor family. ECF subfamily.</text>
</comment>
<evidence type="ECO:0000313" key="8">
    <source>
        <dbReference type="EMBL" id="RVT49619.1"/>
    </source>
</evidence>
<feature type="domain" description="RNA polymerase sigma-70 region 2" evidence="6">
    <location>
        <begin position="2"/>
        <end position="61"/>
    </location>
</feature>
<feature type="domain" description="RNA polymerase sigma factor 70 region 4 type 2" evidence="7">
    <location>
        <begin position="113"/>
        <end position="165"/>
    </location>
</feature>
<reference evidence="8 9" key="1">
    <citation type="submission" date="2019-01" db="EMBL/GenBank/DDBJ databases">
        <authorList>
            <person name="Chen W.-M."/>
        </authorList>
    </citation>
    <scope>NUCLEOTIDE SEQUENCE [LARGE SCALE GENOMIC DNA]</scope>
    <source>
        <strain evidence="8 9">ICH-3</strain>
    </source>
</reference>
<keyword evidence="4" id="KW-0238">DNA-binding</keyword>
<dbReference type="NCBIfam" id="TIGR02943">
    <property type="entry name" value="Sig70_famx1"/>
    <property type="match status" value="1"/>
</dbReference>
<evidence type="ECO:0000313" key="9">
    <source>
        <dbReference type="Proteomes" id="UP000288178"/>
    </source>
</evidence>
<sequence>MLRFARLQLRDAAAAEDVVQEAIEAAWRQSTSFAGQSSLKTWVFAILRHRIVDHIRRDQRTVSFSALLDAEDEADWQQGLDQLFQRSGQWQPMHRPAEWPDPEAAMAHRQFWQALEQCLQLLPAATGKVFMMRELLGFEVAEICARLDISSGNCHVILHRARMKLRSCIQPVAAHAGDAAC</sequence>
<dbReference type="GO" id="GO:0006352">
    <property type="term" value="P:DNA-templated transcription initiation"/>
    <property type="evidence" value="ECO:0007669"/>
    <property type="project" value="InterPro"/>
</dbReference>
<comment type="caution">
    <text evidence="8">The sequence shown here is derived from an EMBL/GenBank/DDBJ whole genome shotgun (WGS) entry which is preliminary data.</text>
</comment>
<dbReference type="AlphaFoldDB" id="A0A437JRV1"/>
<evidence type="ECO:0000259" key="7">
    <source>
        <dbReference type="Pfam" id="PF08281"/>
    </source>
</evidence>
<keyword evidence="5" id="KW-0804">Transcription</keyword>
<evidence type="ECO:0000256" key="3">
    <source>
        <dbReference type="ARBA" id="ARBA00023082"/>
    </source>
</evidence>
<dbReference type="Gene3D" id="1.10.1740.10">
    <property type="match status" value="1"/>
</dbReference>
<dbReference type="Gene3D" id="1.10.10.10">
    <property type="entry name" value="Winged helix-like DNA-binding domain superfamily/Winged helix DNA-binding domain"/>
    <property type="match status" value="1"/>
</dbReference>
<keyword evidence="9" id="KW-1185">Reference proteome</keyword>
<organism evidence="8 9">
    <name type="scientific">Rubrivivax albus</name>
    <dbReference type="NCBI Taxonomy" id="2499835"/>
    <lineage>
        <taxon>Bacteria</taxon>
        <taxon>Pseudomonadati</taxon>
        <taxon>Pseudomonadota</taxon>
        <taxon>Betaproteobacteria</taxon>
        <taxon>Burkholderiales</taxon>
        <taxon>Sphaerotilaceae</taxon>
        <taxon>Rubrivivax</taxon>
    </lineage>
</organism>
<dbReference type="CDD" id="cd06171">
    <property type="entry name" value="Sigma70_r4"/>
    <property type="match status" value="1"/>
</dbReference>
<dbReference type="NCBIfam" id="TIGR02937">
    <property type="entry name" value="sigma70-ECF"/>
    <property type="match status" value="1"/>
</dbReference>
<dbReference type="PANTHER" id="PTHR43133">
    <property type="entry name" value="RNA POLYMERASE ECF-TYPE SIGMA FACTO"/>
    <property type="match status" value="1"/>
</dbReference>
<gene>
    <name evidence="8" type="ORF">ENE75_18380</name>
</gene>